<dbReference type="EMBL" id="VSSQ01020828">
    <property type="protein sequence ID" value="MPM65995.1"/>
    <property type="molecule type" value="Genomic_DNA"/>
</dbReference>
<dbReference type="CDD" id="cd06223">
    <property type="entry name" value="PRTases_typeI"/>
    <property type="match status" value="1"/>
</dbReference>
<evidence type="ECO:0000256" key="3">
    <source>
        <dbReference type="ARBA" id="ARBA00023163"/>
    </source>
</evidence>
<protein>
    <submittedName>
        <fullName evidence="5">Bifunctional protein pyrR</fullName>
    </submittedName>
</protein>
<comment type="similarity">
    <text evidence="1">Belongs to the purine/pyrimidine phosphoribosyltransferase family. PyrR subfamily.</text>
</comment>
<dbReference type="InterPro" id="IPR000836">
    <property type="entry name" value="PRTase_dom"/>
</dbReference>
<organism evidence="5">
    <name type="scientific">bioreactor metagenome</name>
    <dbReference type="NCBI Taxonomy" id="1076179"/>
    <lineage>
        <taxon>unclassified sequences</taxon>
        <taxon>metagenomes</taxon>
        <taxon>ecological metagenomes</taxon>
    </lineage>
</organism>
<dbReference type="FunFam" id="3.40.50.2020:FF:000020">
    <property type="entry name" value="Bifunctional protein PyrR"/>
    <property type="match status" value="1"/>
</dbReference>
<dbReference type="NCBIfam" id="NF003549">
    <property type="entry name" value="PRK05205.1-5"/>
    <property type="match status" value="1"/>
</dbReference>
<dbReference type="InterPro" id="IPR029057">
    <property type="entry name" value="PRTase-like"/>
</dbReference>
<comment type="caution">
    <text evidence="5">The sequence shown here is derived from an EMBL/GenBank/DDBJ whole genome shotgun (WGS) entry which is preliminary data.</text>
</comment>
<accession>A0A645BKX3</accession>
<dbReference type="Gene3D" id="3.40.50.2020">
    <property type="match status" value="1"/>
</dbReference>
<dbReference type="Pfam" id="PF00156">
    <property type="entry name" value="Pribosyltran"/>
    <property type="match status" value="1"/>
</dbReference>
<keyword evidence="3" id="KW-0804">Transcription</keyword>
<dbReference type="SUPFAM" id="SSF53271">
    <property type="entry name" value="PRTase-like"/>
    <property type="match status" value="1"/>
</dbReference>
<evidence type="ECO:0000259" key="4">
    <source>
        <dbReference type="Pfam" id="PF00156"/>
    </source>
</evidence>
<reference evidence="5" key="1">
    <citation type="submission" date="2019-08" db="EMBL/GenBank/DDBJ databases">
        <authorList>
            <person name="Kucharzyk K."/>
            <person name="Murdoch R.W."/>
            <person name="Higgins S."/>
            <person name="Loffler F."/>
        </authorList>
    </citation>
    <scope>NUCLEOTIDE SEQUENCE</scope>
</reference>
<evidence type="ECO:0000256" key="2">
    <source>
        <dbReference type="ARBA" id="ARBA00023015"/>
    </source>
</evidence>
<dbReference type="InterPro" id="IPR050137">
    <property type="entry name" value="PyrR_bifunctional"/>
</dbReference>
<dbReference type="PANTHER" id="PTHR11608:SF0">
    <property type="entry name" value="BIFUNCTIONAL PROTEIN PYRR"/>
    <property type="match status" value="1"/>
</dbReference>
<dbReference type="PANTHER" id="PTHR11608">
    <property type="entry name" value="BIFUNCTIONAL PROTEIN PYRR"/>
    <property type="match status" value="1"/>
</dbReference>
<dbReference type="NCBIfam" id="NF003548">
    <property type="entry name" value="PRK05205.1-4"/>
    <property type="match status" value="1"/>
</dbReference>
<feature type="domain" description="Phosphoribosyltransferase" evidence="4">
    <location>
        <begin position="5"/>
        <end position="152"/>
    </location>
</feature>
<dbReference type="HAMAP" id="MF_01219">
    <property type="entry name" value="PyrR"/>
    <property type="match status" value="1"/>
</dbReference>
<keyword evidence="2" id="KW-0805">Transcription regulation</keyword>
<dbReference type="InterPro" id="IPR023050">
    <property type="entry name" value="PyrR"/>
</dbReference>
<name>A0A645BKX3_9ZZZZ</name>
<evidence type="ECO:0000313" key="5">
    <source>
        <dbReference type="EMBL" id="MPM65995.1"/>
    </source>
</evidence>
<evidence type="ECO:0000256" key="1">
    <source>
        <dbReference type="ARBA" id="ARBA00005565"/>
    </source>
</evidence>
<sequence>MVKANIMDEGALRRAVTRISYEIIERNKGTSKLCLLGIPRRGVLVAARIADKLYELEGIRPPCGLLDPTPFRDDLAGREIPPDRTHLPCSLDGMRIVLIDDVIHTGRTVRAAIDAIMAKGRPELIQLAVLVDRGHRELPIKPDYVGKNLPTSRDERVAVKLCELDGEDGVSIVGGAL</sequence>
<gene>
    <name evidence="5" type="primary">pyrR_12</name>
    <name evidence="5" type="ORF">SDC9_112899</name>
</gene>
<dbReference type="AlphaFoldDB" id="A0A645BKX3"/>
<proteinExistence type="inferred from homology"/>